<keyword evidence="3" id="KW-0802">TPR repeat</keyword>
<comment type="caution">
    <text evidence="5">The sequence shown here is derived from an EMBL/GenBank/DDBJ whole genome shotgun (WGS) entry which is preliminary data.</text>
</comment>
<evidence type="ECO:0000256" key="4">
    <source>
        <dbReference type="SAM" id="MobiDB-lite"/>
    </source>
</evidence>
<dbReference type="PANTHER" id="PTHR15502:SF7">
    <property type="entry name" value="CALCINEURIN-BINDING PROTEIN CABIN-1"/>
    <property type="match status" value="1"/>
</dbReference>
<feature type="compositionally biased region" description="Basic and acidic residues" evidence="4">
    <location>
        <begin position="342"/>
        <end position="354"/>
    </location>
</feature>
<dbReference type="GO" id="GO:0006325">
    <property type="term" value="P:chromatin organization"/>
    <property type="evidence" value="ECO:0007669"/>
    <property type="project" value="InterPro"/>
</dbReference>
<accession>A0A2G8L4Y1</accession>
<dbReference type="GO" id="GO:0031491">
    <property type="term" value="F:nucleosome binding"/>
    <property type="evidence" value="ECO:0007669"/>
    <property type="project" value="TreeGrafter"/>
</dbReference>
<keyword evidence="2" id="KW-0539">Nucleus</keyword>
<evidence type="ECO:0000256" key="2">
    <source>
        <dbReference type="ARBA" id="ARBA00023242"/>
    </source>
</evidence>
<dbReference type="InterPro" id="IPR033053">
    <property type="entry name" value="Hir3/CABIN1"/>
</dbReference>
<feature type="region of interest" description="Disordered" evidence="4">
    <location>
        <begin position="482"/>
        <end position="504"/>
    </location>
</feature>
<feature type="compositionally biased region" description="Polar residues" evidence="4">
    <location>
        <begin position="486"/>
        <end position="497"/>
    </location>
</feature>
<evidence type="ECO:0000256" key="3">
    <source>
        <dbReference type="PROSITE-ProRule" id="PRU00339"/>
    </source>
</evidence>
<comment type="subcellular location">
    <subcellularLocation>
        <location evidence="1">Nucleus</location>
    </subcellularLocation>
</comment>
<feature type="repeat" description="TPR" evidence="3">
    <location>
        <begin position="102"/>
        <end position="135"/>
    </location>
</feature>
<sequence length="1452" mass="164876">MQRRLDVNYKRTGYTAKMIGISALTEFSSDESEDEPLAEATKEAKESEAFALYNKALLEQRSNNHDDAEALYHSLLQSRFLEEVEVPDEGSPLVDPAAMLKYSAYKNLGNLALLRGDQKQAVEYLLEAVCLDSTDVSVWYRIGQVAIELIHLPLAHFSFREGLRCNPNHWPSLTSIITVLYAISDYSSCLSFVAKILEKDSKHVKAHAFRTQILKEDAYSRKHADVIFKKCSDSVHHYRAKKEEVSKFVDEAIKLREERRKLAEVPPLPVLKFQSSFKDFRWKHLGDQLIQLYDYVDSAEPPISFGCRVDLSPCWLKEKGSSGLAVEKTTPSFATPSGPLEDSAHPSQELKPDGDTVAWTEQSDGGVSGMETDELSERQTDGEGVAVSNANQGGIIGSSDSQIQTTDVSGTETEEAPEKSRKSHKKKRGLMSEPAPGKRRSARVRNTEKKKEVRESINYQELLLRFLPSTLLQSNQEEPVDIFESPSAQPQRQSANTKDLPDLPVTSDLAEGEAEAVEEFLKSHQENGGVVCLMEDYLMCLSKQFLLRWPRKLYSVYVEVYKRMRKHITIPALFFKDQTDGYKRNLGLVILVYMEITGEGSQRHRKEKHSVKHDSNFLIFRFGDFFQQDMFYLEDLGVMESIMKEYLPDFAVRVYWMRAHNFAGEGKTAEAVHAYDVCHELLTTSDLKEKIIHLPNIIQDKIITKEIIESKKDSLRRTQSHEEILKLFEGGNYEKVVDILRPVVDTPRSDGDDVEKLKQRLMLVEALLKVKDHKNVVICFHKILKELWEDVQGLDDFQAKVSVMETVDKFFELLVGPLSEFPLFLRDTYHSAIVQLTHLQIELISWSMENFEVTVEGVAPPPGPTVHPWILLYHIIKSEEQKLEEKKIPSGMETDTMETDDRSNSPVPLLPSSIMLLDTAHEYLGRKSWCCNSSGALLKLTRTFSLASLRKYPRRLIPSRRISSSLWNMLLLSLRTPSQEDESQTSTGPWCGGGKVMFMEGNGGGGRSGVGVGSNVQYKDRCGGELSVMSGKVPLTWSYGKCMFAYFKPKMLPEFDGYKTSSMSGDLENLFLRITKVIPSGERPEDSVEKIHAYIDGSSDDVPTLSAGVSPNSPVVTEIFYLLADYYFKNKEFGKANRFYINDICFCPNRLDSWAGLALAKSGRLELKLNSCDAKAEGGVYKQGMGSLRCFHRALEIDQSNRSLWIEYGSFAYILQSHASRQLKQQEQIQLSDESVEGLKIKQAEMLTLAEECFRKVNQMGGDEEGEEWLIHYMLGKISEKRGEMNMALRHYLEAMEHLHSDGAKFPKKISYHNPPDLALESVEMYFRIHAAVLKYLKKNQSEIEKIDFQPFEEIIHLASIQPFVKRLENKLSEISSEHSTDAEQDVVKLALPPVLHSSRSNSPRYFTAPQDHDYARRMYRKSRGSSQEEIPTGKPRRHPGMIPQHATQSLF</sequence>
<dbReference type="OrthoDB" id="77564at2759"/>
<organism evidence="5 6">
    <name type="scientific">Stichopus japonicus</name>
    <name type="common">Sea cucumber</name>
    <dbReference type="NCBI Taxonomy" id="307972"/>
    <lineage>
        <taxon>Eukaryota</taxon>
        <taxon>Metazoa</taxon>
        <taxon>Echinodermata</taxon>
        <taxon>Eleutherozoa</taxon>
        <taxon>Echinozoa</taxon>
        <taxon>Holothuroidea</taxon>
        <taxon>Aspidochirotacea</taxon>
        <taxon>Aspidochirotida</taxon>
        <taxon>Stichopodidae</taxon>
        <taxon>Apostichopus</taxon>
    </lineage>
</organism>
<dbReference type="PANTHER" id="PTHR15502">
    <property type="entry name" value="CALCINEURIN-BINDING PROTEIN CABIN 1-RELATED"/>
    <property type="match status" value="1"/>
</dbReference>
<feature type="compositionally biased region" description="Polar residues" evidence="4">
    <location>
        <begin position="388"/>
        <end position="411"/>
    </location>
</feature>
<feature type="region of interest" description="Disordered" evidence="4">
    <location>
        <begin position="325"/>
        <end position="452"/>
    </location>
</feature>
<evidence type="ECO:0000256" key="1">
    <source>
        <dbReference type="ARBA" id="ARBA00004123"/>
    </source>
</evidence>
<dbReference type="SUPFAM" id="SSF48452">
    <property type="entry name" value="TPR-like"/>
    <property type="match status" value="2"/>
</dbReference>
<feature type="region of interest" description="Disordered" evidence="4">
    <location>
        <begin position="1420"/>
        <end position="1452"/>
    </location>
</feature>
<protein>
    <submittedName>
        <fullName evidence="5">Putative calcineurin-binding protein cabin-1</fullName>
    </submittedName>
</protein>
<evidence type="ECO:0000313" key="5">
    <source>
        <dbReference type="EMBL" id="PIK55316.1"/>
    </source>
</evidence>
<dbReference type="InterPro" id="IPR011990">
    <property type="entry name" value="TPR-like_helical_dom_sf"/>
</dbReference>
<reference evidence="5 6" key="1">
    <citation type="journal article" date="2017" name="PLoS Biol.">
        <title>The sea cucumber genome provides insights into morphological evolution and visceral regeneration.</title>
        <authorList>
            <person name="Zhang X."/>
            <person name="Sun L."/>
            <person name="Yuan J."/>
            <person name="Sun Y."/>
            <person name="Gao Y."/>
            <person name="Zhang L."/>
            <person name="Li S."/>
            <person name="Dai H."/>
            <person name="Hamel J.F."/>
            <person name="Liu C."/>
            <person name="Yu Y."/>
            <person name="Liu S."/>
            <person name="Lin W."/>
            <person name="Guo K."/>
            <person name="Jin S."/>
            <person name="Xu P."/>
            <person name="Storey K.B."/>
            <person name="Huan P."/>
            <person name="Zhang T."/>
            <person name="Zhou Y."/>
            <person name="Zhang J."/>
            <person name="Lin C."/>
            <person name="Li X."/>
            <person name="Xing L."/>
            <person name="Huo D."/>
            <person name="Sun M."/>
            <person name="Wang L."/>
            <person name="Mercier A."/>
            <person name="Li F."/>
            <person name="Yang H."/>
            <person name="Xiang J."/>
        </authorList>
    </citation>
    <scope>NUCLEOTIDE SEQUENCE [LARGE SCALE GENOMIC DNA]</scope>
    <source>
        <strain evidence="5">Shaxun</strain>
        <tissue evidence="5">Muscle</tissue>
    </source>
</reference>
<dbReference type="PROSITE" id="PS50005">
    <property type="entry name" value="TPR"/>
    <property type="match status" value="1"/>
</dbReference>
<keyword evidence="6" id="KW-1185">Reference proteome</keyword>
<evidence type="ECO:0000313" key="6">
    <source>
        <dbReference type="Proteomes" id="UP000230750"/>
    </source>
</evidence>
<dbReference type="Gene3D" id="1.25.40.10">
    <property type="entry name" value="Tetratricopeptide repeat domain"/>
    <property type="match status" value="2"/>
</dbReference>
<dbReference type="STRING" id="307972.A0A2G8L4Y1"/>
<dbReference type="EMBL" id="MRZV01000220">
    <property type="protein sequence ID" value="PIK55316.1"/>
    <property type="molecule type" value="Genomic_DNA"/>
</dbReference>
<dbReference type="Proteomes" id="UP000230750">
    <property type="component" value="Unassembled WGS sequence"/>
</dbReference>
<name>A0A2G8L4Y1_STIJA</name>
<gene>
    <name evidence="5" type="ORF">BSL78_07788</name>
</gene>
<dbReference type="SMART" id="SM00028">
    <property type="entry name" value="TPR"/>
    <property type="match status" value="6"/>
</dbReference>
<dbReference type="GO" id="GO:0005634">
    <property type="term" value="C:nucleus"/>
    <property type="evidence" value="ECO:0007669"/>
    <property type="project" value="UniProtKB-SubCell"/>
</dbReference>
<proteinExistence type="predicted"/>
<dbReference type="InterPro" id="IPR019734">
    <property type="entry name" value="TPR_rpt"/>
</dbReference>